<comment type="caution">
    <text evidence="2">The sequence shown here is derived from an EMBL/GenBank/DDBJ whole genome shotgun (WGS) entry which is preliminary data.</text>
</comment>
<proteinExistence type="predicted"/>
<protein>
    <submittedName>
        <fullName evidence="2">Uncharacterized protein</fullName>
    </submittedName>
</protein>
<feature type="signal peptide" evidence="1">
    <location>
        <begin position="1"/>
        <end position="23"/>
    </location>
</feature>
<name>A0A7J6B5J9_AMEME</name>
<gene>
    <name evidence="2" type="ORF">AMELA_G00061640</name>
</gene>
<dbReference type="Proteomes" id="UP000593565">
    <property type="component" value="Unassembled WGS sequence"/>
</dbReference>
<reference evidence="2 3" key="1">
    <citation type="submission" date="2020-02" db="EMBL/GenBank/DDBJ databases">
        <title>A chromosome-scale genome assembly of the black bullhead catfish (Ameiurus melas).</title>
        <authorList>
            <person name="Wen M."/>
            <person name="Zham M."/>
            <person name="Cabau C."/>
            <person name="Klopp C."/>
            <person name="Donnadieu C."/>
            <person name="Roques C."/>
            <person name="Bouchez O."/>
            <person name="Lampietro C."/>
            <person name="Jouanno E."/>
            <person name="Herpin A."/>
            <person name="Louis A."/>
            <person name="Berthelot C."/>
            <person name="Parey E."/>
            <person name="Roest-Crollius H."/>
            <person name="Braasch I."/>
            <person name="Postlethwait J."/>
            <person name="Robinson-Rechavi M."/>
            <person name="Echchiki A."/>
            <person name="Begum T."/>
            <person name="Montfort J."/>
            <person name="Schartl M."/>
            <person name="Bobe J."/>
            <person name="Guiguen Y."/>
        </authorList>
    </citation>
    <scope>NUCLEOTIDE SEQUENCE [LARGE SCALE GENOMIC DNA]</scope>
    <source>
        <strain evidence="2">M_S1</strain>
        <tissue evidence="2">Blood</tissue>
    </source>
</reference>
<dbReference type="EMBL" id="JAAGNN010000005">
    <property type="protein sequence ID" value="KAF4089008.1"/>
    <property type="molecule type" value="Genomic_DNA"/>
</dbReference>
<keyword evidence="3" id="KW-1185">Reference proteome</keyword>
<evidence type="ECO:0000313" key="2">
    <source>
        <dbReference type="EMBL" id="KAF4089008.1"/>
    </source>
</evidence>
<organism evidence="2 3">
    <name type="scientific">Ameiurus melas</name>
    <name type="common">Black bullhead</name>
    <name type="synonym">Silurus melas</name>
    <dbReference type="NCBI Taxonomy" id="219545"/>
    <lineage>
        <taxon>Eukaryota</taxon>
        <taxon>Metazoa</taxon>
        <taxon>Chordata</taxon>
        <taxon>Craniata</taxon>
        <taxon>Vertebrata</taxon>
        <taxon>Euteleostomi</taxon>
        <taxon>Actinopterygii</taxon>
        <taxon>Neopterygii</taxon>
        <taxon>Teleostei</taxon>
        <taxon>Ostariophysi</taxon>
        <taxon>Siluriformes</taxon>
        <taxon>Ictaluridae</taxon>
        <taxon>Ameiurus</taxon>
    </lineage>
</organism>
<accession>A0A7J6B5J9</accession>
<evidence type="ECO:0000313" key="3">
    <source>
        <dbReference type="Proteomes" id="UP000593565"/>
    </source>
</evidence>
<dbReference type="AlphaFoldDB" id="A0A7J6B5J9"/>
<feature type="non-terminal residue" evidence="2">
    <location>
        <position position="1"/>
    </location>
</feature>
<evidence type="ECO:0000256" key="1">
    <source>
        <dbReference type="SAM" id="SignalP"/>
    </source>
</evidence>
<sequence length="134" mass="15149">MFHAVSLAYVNITLFVSYSEVEGNVTNSAYSGDISDTSDAIDYQEEIISETDIQQDIELQQICAVWREFFEAKTDLLENFGQIDYTLESGRGTDFVPLLYSTLENVNRCLSVNIKLIRKLSDSYGAETTEMQFG</sequence>
<keyword evidence="1" id="KW-0732">Signal</keyword>
<feature type="chain" id="PRO_5029688776" evidence="1">
    <location>
        <begin position="24"/>
        <end position="134"/>
    </location>
</feature>